<organism evidence="1 2">
    <name type="scientific">Serratia plymuthica</name>
    <dbReference type="NCBI Taxonomy" id="82996"/>
    <lineage>
        <taxon>Bacteria</taxon>
        <taxon>Pseudomonadati</taxon>
        <taxon>Pseudomonadota</taxon>
        <taxon>Gammaproteobacteria</taxon>
        <taxon>Enterobacterales</taxon>
        <taxon>Yersiniaceae</taxon>
        <taxon>Serratia</taxon>
    </lineage>
</organism>
<reference evidence="1 2" key="1">
    <citation type="submission" date="2018-06" db="EMBL/GenBank/DDBJ databases">
        <authorList>
            <consortium name="Pathogen Informatics"/>
            <person name="Doyle S."/>
        </authorList>
    </citation>
    <scope>NUCLEOTIDE SEQUENCE [LARGE SCALE GENOMIC DNA]</scope>
    <source>
        <strain evidence="1 2">NCTC12961</strain>
    </source>
</reference>
<proteinExistence type="predicted"/>
<dbReference type="EMBL" id="LS483469">
    <property type="protein sequence ID" value="SQI31137.1"/>
    <property type="molecule type" value="Genomic_DNA"/>
</dbReference>
<sequence length="47" mass="5318">MPFWPAFVNEFVQISAVCTGGTCYVVMAQDFTSFGHGNTVFREKIRQ</sequence>
<evidence type="ECO:0000313" key="1">
    <source>
        <dbReference type="EMBL" id="SQI31137.1"/>
    </source>
</evidence>
<dbReference type="AlphaFoldDB" id="A0A2X4TUQ4"/>
<gene>
    <name evidence="1" type="ORF">NCTC12961_00768</name>
</gene>
<dbReference type="Proteomes" id="UP000248897">
    <property type="component" value="Chromosome 1"/>
</dbReference>
<name>A0A2X4TUQ4_SERPL</name>
<evidence type="ECO:0000313" key="2">
    <source>
        <dbReference type="Proteomes" id="UP000248897"/>
    </source>
</evidence>
<accession>A0A2X4TUQ4</accession>
<protein>
    <submittedName>
        <fullName evidence="1">Uncharacterized protein</fullName>
    </submittedName>
</protein>